<comment type="subcellular location">
    <subcellularLocation>
        <location evidence="1">Membrane</location>
    </subcellularLocation>
</comment>
<keyword evidence="11" id="KW-1185">Reference proteome</keyword>
<keyword evidence="5 8" id="KW-1133">Transmembrane helix</keyword>
<evidence type="ECO:0000313" key="10">
    <source>
        <dbReference type="EMBL" id="OAQ70902.1"/>
    </source>
</evidence>
<dbReference type="OrthoDB" id="2849215at2759"/>
<reference evidence="10 11" key="1">
    <citation type="journal article" date="2016" name="PLoS Pathog.">
        <title>Biosynthesis of antibiotic leucinostatins in bio-control fungus Purpureocillium lilacinum and their inhibition on phytophthora revealed by genome mining.</title>
        <authorList>
            <person name="Wang G."/>
            <person name="Liu Z."/>
            <person name="Lin R."/>
            <person name="Li E."/>
            <person name="Mao Z."/>
            <person name="Ling J."/>
            <person name="Yang Y."/>
            <person name="Yin W.B."/>
            <person name="Xie B."/>
        </authorList>
    </citation>
    <scope>NUCLEOTIDE SEQUENCE [LARGE SCALE GENOMIC DNA]</scope>
    <source>
        <strain evidence="10">170</strain>
    </source>
</reference>
<dbReference type="Proteomes" id="UP000078397">
    <property type="component" value="Unassembled WGS sequence"/>
</dbReference>
<name>A0A179FZ66_METCM</name>
<evidence type="ECO:0000256" key="5">
    <source>
        <dbReference type="ARBA" id="ARBA00022989"/>
    </source>
</evidence>
<dbReference type="PANTHER" id="PTHR47844:SF1">
    <property type="entry name" value="EXOSTOSIN-LIKE 2"/>
    <property type="match status" value="1"/>
</dbReference>
<keyword evidence="9" id="KW-0732">Signal</keyword>
<dbReference type="InterPro" id="IPR052427">
    <property type="entry name" value="Glycosyltrans_GT2/GT47"/>
</dbReference>
<evidence type="ECO:0000256" key="9">
    <source>
        <dbReference type="SAM" id="SignalP"/>
    </source>
</evidence>
<proteinExistence type="predicted"/>
<dbReference type="AlphaFoldDB" id="A0A179FZ66"/>
<dbReference type="Gene3D" id="3.90.550.10">
    <property type="entry name" value="Spore Coat Polysaccharide Biosynthesis Protein SpsA, Chain A"/>
    <property type="match status" value="1"/>
</dbReference>
<feature type="transmembrane region" description="Helical" evidence="8">
    <location>
        <begin position="329"/>
        <end position="352"/>
    </location>
</feature>
<dbReference type="EMBL" id="LSBJ02000002">
    <property type="protein sequence ID" value="OAQ70902.1"/>
    <property type="molecule type" value="Genomic_DNA"/>
</dbReference>
<keyword evidence="3" id="KW-0808">Transferase</keyword>
<feature type="signal peptide" evidence="9">
    <location>
        <begin position="1"/>
        <end position="18"/>
    </location>
</feature>
<evidence type="ECO:0000256" key="4">
    <source>
        <dbReference type="ARBA" id="ARBA00022692"/>
    </source>
</evidence>
<dbReference type="KEGG" id="pchm:VFPPC_03292"/>
<dbReference type="InterPro" id="IPR029044">
    <property type="entry name" value="Nucleotide-diphossugar_trans"/>
</dbReference>
<evidence type="ECO:0000256" key="6">
    <source>
        <dbReference type="ARBA" id="ARBA00023136"/>
    </source>
</evidence>
<evidence type="ECO:0000256" key="7">
    <source>
        <dbReference type="ARBA" id="ARBA00023180"/>
    </source>
</evidence>
<keyword evidence="7" id="KW-0325">Glycoprotein</keyword>
<gene>
    <name evidence="10" type="ORF">VFPPC_03292</name>
</gene>
<dbReference type="Pfam" id="PF13641">
    <property type="entry name" value="Glyco_tranf_2_3"/>
    <property type="match status" value="1"/>
</dbReference>
<keyword evidence="2" id="KW-0328">Glycosyltransferase</keyword>
<evidence type="ECO:0000256" key="2">
    <source>
        <dbReference type="ARBA" id="ARBA00022676"/>
    </source>
</evidence>
<feature type="transmembrane region" description="Helical" evidence="8">
    <location>
        <begin position="372"/>
        <end position="391"/>
    </location>
</feature>
<evidence type="ECO:0000313" key="11">
    <source>
        <dbReference type="Proteomes" id="UP000078397"/>
    </source>
</evidence>
<comment type="caution">
    <text evidence="10">The sequence shown here is derived from an EMBL/GenBank/DDBJ whole genome shotgun (WGS) entry which is preliminary data.</text>
</comment>
<evidence type="ECO:0000256" key="8">
    <source>
        <dbReference type="SAM" id="Phobius"/>
    </source>
</evidence>
<dbReference type="SUPFAM" id="SSF53448">
    <property type="entry name" value="Nucleotide-diphospho-sugar transferases"/>
    <property type="match status" value="1"/>
</dbReference>
<evidence type="ECO:0000256" key="3">
    <source>
        <dbReference type="ARBA" id="ARBA00022679"/>
    </source>
</evidence>
<accession>A0A179FZ66</accession>
<protein>
    <submittedName>
        <fullName evidence="10">Polysaccharide synthase</fullName>
    </submittedName>
</protein>
<dbReference type="GO" id="GO:0016020">
    <property type="term" value="C:membrane"/>
    <property type="evidence" value="ECO:0007669"/>
    <property type="project" value="UniProtKB-SubCell"/>
</dbReference>
<keyword evidence="4 8" id="KW-0812">Transmembrane</keyword>
<dbReference type="GO" id="GO:0016757">
    <property type="term" value="F:glycosyltransferase activity"/>
    <property type="evidence" value="ECO:0007669"/>
    <property type="project" value="UniProtKB-KW"/>
</dbReference>
<dbReference type="STRING" id="1380566.A0A179FZ66"/>
<sequence>MAAITTLAGFWLWGLIDGKVLATASKRYRPVERQDDDPSFNIDTSDVSVIVPTVDTKASFPTCLQTWVANNPGEIIIIGIEKQRDHIASLVQRAALSPDLATKIKILYAPAASKRDQFRLGIEESTGSIIVNVDDHIIWSDEFLQHTLPCFQDKSVGAVGTPLTIHIPPHRRNSKSITPWETAMMRALWKRNHGLEAVYAAYGWCWVLAGSTVVFRAEILKDPRFLHGLTKDYWLGRYKLDTGDDTFSSRWLQQHDWKIAIQSMPATEVNRTTVKTGSAFFEQAFRWERSTIQSYLRTLRDVSQIWKKPYVARKTIERVCRPLLTGIHIYAWIRSFMTYPTLASLLLLYYGWDSSLSYSAFLGRYPYMRRHLWAAVLIDYFYVIQDVWSWLTLNDTSWRR</sequence>
<feature type="chain" id="PRO_5008102167" evidence="9">
    <location>
        <begin position="19"/>
        <end position="400"/>
    </location>
</feature>
<organism evidence="10 11">
    <name type="scientific">Pochonia chlamydosporia 170</name>
    <dbReference type="NCBI Taxonomy" id="1380566"/>
    <lineage>
        <taxon>Eukaryota</taxon>
        <taxon>Fungi</taxon>
        <taxon>Dikarya</taxon>
        <taxon>Ascomycota</taxon>
        <taxon>Pezizomycotina</taxon>
        <taxon>Sordariomycetes</taxon>
        <taxon>Hypocreomycetidae</taxon>
        <taxon>Hypocreales</taxon>
        <taxon>Clavicipitaceae</taxon>
        <taxon>Pochonia</taxon>
    </lineage>
</organism>
<keyword evidence="6 8" id="KW-0472">Membrane</keyword>
<evidence type="ECO:0000256" key="1">
    <source>
        <dbReference type="ARBA" id="ARBA00004370"/>
    </source>
</evidence>
<dbReference type="GeneID" id="28846804"/>
<dbReference type="PANTHER" id="PTHR47844">
    <property type="entry name" value="SYNTHASE CPS1, PUTATIVE (AFU_ORTHOLOGUE AFUA_7G02500)-RELATED"/>
    <property type="match status" value="1"/>
</dbReference>
<dbReference type="RefSeq" id="XP_018147439.1">
    <property type="nucleotide sequence ID" value="XM_018282810.1"/>
</dbReference>